<comment type="caution">
    <text evidence="2">The sequence shown here is derived from an EMBL/GenBank/DDBJ whole genome shotgun (WGS) entry which is preliminary data.</text>
</comment>
<sequence>MKKIFIVLISLLSLTSCSKKPNFDIKGFIDEESVKIIEDIKSLASDTFKRKNFLDFTYEVKPKKKSDVREDLIKNVEEAAKKDKKAQWVYDNFYNLDNVDAFLTGNDPDTIEFVYNKNHNFTDFNFYKGESVKLKRKTPYFIQWDNRWAYDALYPTNIGVSGCGPTSLAMIVSRMTNKLIYPNEMAKKASKFMNDGGMDWVFIDHIAKEYKLKVSDIILDKEKMIKALEEGPLLISVGRGYFTLYGHILVIDSYKDGKFLINDPNSVRNSIIEWDYDDISNQILKIWKFTK</sequence>
<dbReference type="PROSITE" id="PS51257">
    <property type="entry name" value="PROKAR_LIPOPROTEIN"/>
    <property type="match status" value="1"/>
</dbReference>
<protein>
    <recommendedName>
        <fullName evidence="1">Peptidase C39-like domain-containing protein</fullName>
    </recommendedName>
</protein>
<evidence type="ECO:0000259" key="1">
    <source>
        <dbReference type="Pfam" id="PF13529"/>
    </source>
</evidence>
<dbReference type="EMBL" id="JRMW01000033">
    <property type="protein sequence ID" value="KGF04136.1"/>
    <property type="molecule type" value="Genomic_DNA"/>
</dbReference>
<evidence type="ECO:0000313" key="2">
    <source>
        <dbReference type="EMBL" id="KGF04136.1"/>
    </source>
</evidence>
<dbReference type="eggNOG" id="COG5263">
    <property type="taxonomic scope" value="Bacteria"/>
</dbReference>
<dbReference type="OrthoDB" id="3186156at2"/>
<gene>
    <name evidence="2" type="ORF">HMPREF1630_04920</name>
</gene>
<proteinExistence type="predicted"/>
<dbReference type="Proteomes" id="UP000029579">
    <property type="component" value="Unassembled WGS sequence"/>
</dbReference>
<dbReference type="Gene3D" id="3.90.70.10">
    <property type="entry name" value="Cysteine proteinases"/>
    <property type="match status" value="1"/>
</dbReference>
<organism evidence="2 3">
    <name type="scientific">Anaerococcus lactolyticus S7-1-13</name>
    <dbReference type="NCBI Taxonomy" id="1284686"/>
    <lineage>
        <taxon>Bacteria</taxon>
        <taxon>Bacillati</taxon>
        <taxon>Bacillota</taxon>
        <taxon>Tissierellia</taxon>
        <taxon>Tissierellales</taxon>
        <taxon>Peptoniphilaceae</taxon>
        <taxon>Anaerococcus</taxon>
    </lineage>
</organism>
<dbReference type="AlphaFoldDB" id="A0A095X347"/>
<evidence type="ECO:0000313" key="3">
    <source>
        <dbReference type="Proteomes" id="UP000029579"/>
    </source>
</evidence>
<accession>A0A095X347</accession>
<name>A0A095X347_9FIRM</name>
<dbReference type="Pfam" id="PF13529">
    <property type="entry name" value="Peptidase_C39_2"/>
    <property type="match status" value="1"/>
</dbReference>
<dbReference type="InterPro" id="IPR039564">
    <property type="entry name" value="Peptidase_C39-like"/>
</dbReference>
<dbReference type="RefSeq" id="WP_004827537.1">
    <property type="nucleotide sequence ID" value="NZ_JRMW01000033.1"/>
</dbReference>
<reference evidence="2 3" key="1">
    <citation type="submission" date="2014-07" db="EMBL/GenBank/DDBJ databases">
        <authorList>
            <person name="McCorrison J."/>
            <person name="Sanka R."/>
            <person name="Torralba M."/>
            <person name="Gillis M."/>
            <person name="Haft D.H."/>
            <person name="Methe B."/>
            <person name="Sutton G."/>
            <person name="Nelson K.E."/>
        </authorList>
    </citation>
    <scope>NUCLEOTIDE SEQUENCE [LARGE SCALE GENOMIC DNA]</scope>
    <source>
        <strain evidence="2 3">S7-1-13</strain>
    </source>
</reference>
<feature type="domain" description="Peptidase C39-like" evidence="1">
    <location>
        <begin position="138"/>
        <end position="265"/>
    </location>
</feature>